<keyword evidence="5" id="KW-1185">Reference proteome</keyword>
<feature type="transmembrane region" description="Helical" evidence="2">
    <location>
        <begin position="22"/>
        <end position="44"/>
    </location>
</feature>
<feature type="region of interest" description="Disordered" evidence="1">
    <location>
        <begin position="145"/>
        <end position="167"/>
    </location>
</feature>
<dbReference type="AlphaFoldDB" id="A0A6M8HQ06"/>
<feature type="domain" description="AsmA" evidence="3">
    <location>
        <begin position="26"/>
        <end position="194"/>
    </location>
</feature>
<dbReference type="RefSeq" id="WP_172443472.1">
    <property type="nucleotide sequence ID" value="NZ_CP053708.1"/>
</dbReference>
<gene>
    <name evidence="4" type="ORF">HN018_10570</name>
</gene>
<feature type="compositionally biased region" description="Pro residues" evidence="1">
    <location>
        <begin position="534"/>
        <end position="545"/>
    </location>
</feature>
<dbReference type="InterPro" id="IPR052894">
    <property type="entry name" value="AsmA-related"/>
</dbReference>
<dbReference type="GO" id="GO:0005886">
    <property type="term" value="C:plasma membrane"/>
    <property type="evidence" value="ECO:0007669"/>
    <property type="project" value="TreeGrafter"/>
</dbReference>
<dbReference type="KEGG" id="lck:HN018_10570"/>
<feature type="region of interest" description="Disordered" evidence="1">
    <location>
        <begin position="521"/>
        <end position="545"/>
    </location>
</feature>
<dbReference type="Proteomes" id="UP000500767">
    <property type="component" value="Chromosome"/>
</dbReference>
<evidence type="ECO:0000256" key="1">
    <source>
        <dbReference type="SAM" id="MobiDB-lite"/>
    </source>
</evidence>
<dbReference type="EMBL" id="CP053708">
    <property type="protein sequence ID" value="QKE90418.1"/>
    <property type="molecule type" value="Genomic_DNA"/>
</dbReference>
<proteinExistence type="predicted"/>
<dbReference type="GO" id="GO:0090313">
    <property type="term" value="P:regulation of protein targeting to membrane"/>
    <property type="evidence" value="ECO:0007669"/>
    <property type="project" value="TreeGrafter"/>
</dbReference>
<evidence type="ECO:0000313" key="5">
    <source>
        <dbReference type="Proteomes" id="UP000500767"/>
    </source>
</evidence>
<name>A0A6M8HQ06_9PROT</name>
<dbReference type="Pfam" id="PF05170">
    <property type="entry name" value="AsmA"/>
    <property type="match status" value="2"/>
</dbReference>
<dbReference type="PANTHER" id="PTHR30441:SF4">
    <property type="entry name" value="PROTEIN ASMA"/>
    <property type="match status" value="1"/>
</dbReference>
<keyword evidence="2" id="KW-1133">Transmembrane helix</keyword>
<keyword evidence="2" id="KW-0472">Membrane</keyword>
<keyword evidence="2" id="KW-0812">Transmembrane</keyword>
<sequence length="843" mass="87042">MGSTGAKGPVVKRPVVKRRRGLLSRLLLVALVLLAIVVGIALVVQSQLDDNSLRLRIERDVLRQTGRRLTLGTLHVRLLPVPTIEADDIAFADWPGGRRPQMLTAGAVRAHVALLPLLEHVVRLEGLTLDRPDILLERAADGQANWQMHKPEQPAGDDDGSSGTHSAPWEIQVGSVRLLDGSVAWQDLLHGSTGAVAGLRADGSGLAGDHPAATLTGQHGGAGFMLDAKSGPLARLDDAQADGAAWPIRLVATERQQDRETGRLVIDGTFTNPARERGYALDVEAHLDHLDALNALFPHAALPAADALSLRTHMVDEAAADAPHGQPELGFLSLHTGAFEVAPIVRSQAPSLSALSSVLVSALRIDARDRTAPVDVALDGRWHDQALSLHGTAGTLAGWQGWQHGGTPQPAPLALDLSIGGATAQLHGTVGNAALDLLIAARAPSLRALLRQGPDLTDMVLAGHVQMQPGAAVTVSDLRLESHQLAMTGSASWLGGTHPTVTAALDAAHVDLDALRSGWGTMDKPAPRVSQPAGPAPSSPPAVPGPPGQVIPFAALRLADLAVQLDAHELKLRQQTYHDLVAKLSVQDGKLALAPFSVTGPAGPIAGQLTADADGQALAVVLQPSMISAESLQSIFGRPTTLRGVLELVAELHATGGTTDALLGTMSGHFGASLVNGAVSNASLSGLVGRSVGIPAGGETKLRCLAFPASVSNGVATLSTLALQTRQLDVQGHGTVALADGRLDLHLLPKLSVGVAGASLPVHVGGHLGEPQAALDPAAPGGRFALTIGPVGPMLDLCGPALAAARFGNPGPQPAADTGRSDPGRSHKIPKPIDILRGLGLFR</sequence>
<dbReference type="InterPro" id="IPR007844">
    <property type="entry name" value="AsmA"/>
</dbReference>
<evidence type="ECO:0000259" key="3">
    <source>
        <dbReference type="Pfam" id="PF05170"/>
    </source>
</evidence>
<evidence type="ECO:0000256" key="2">
    <source>
        <dbReference type="SAM" id="Phobius"/>
    </source>
</evidence>
<accession>A0A6M8HQ06</accession>
<protein>
    <submittedName>
        <fullName evidence="4">AsmA family protein</fullName>
    </submittedName>
</protein>
<evidence type="ECO:0000313" key="4">
    <source>
        <dbReference type="EMBL" id="QKE90418.1"/>
    </source>
</evidence>
<dbReference type="PANTHER" id="PTHR30441">
    <property type="entry name" value="DUF748 DOMAIN-CONTAINING PROTEIN"/>
    <property type="match status" value="1"/>
</dbReference>
<organism evidence="4 5">
    <name type="scientific">Lichenicola cladoniae</name>
    <dbReference type="NCBI Taxonomy" id="1484109"/>
    <lineage>
        <taxon>Bacteria</taxon>
        <taxon>Pseudomonadati</taxon>
        <taxon>Pseudomonadota</taxon>
        <taxon>Alphaproteobacteria</taxon>
        <taxon>Acetobacterales</taxon>
        <taxon>Acetobacteraceae</taxon>
        <taxon>Lichenicola</taxon>
    </lineage>
</organism>
<feature type="domain" description="AsmA" evidence="3">
    <location>
        <begin position="499"/>
        <end position="719"/>
    </location>
</feature>
<feature type="region of interest" description="Disordered" evidence="1">
    <location>
        <begin position="808"/>
        <end position="831"/>
    </location>
</feature>
<reference evidence="4 5" key="1">
    <citation type="journal article" date="2014" name="World J. Microbiol. Biotechnol.">
        <title>Biodiversity and physiological characteristics of Antarctic and Arctic lichens-associated bacteria.</title>
        <authorList>
            <person name="Lee Y.M."/>
            <person name="Kim E.H."/>
            <person name="Lee H.K."/>
            <person name="Hong S.G."/>
        </authorList>
    </citation>
    <scope>NUCLEOTIDE SEQUENCE [LARGE SCALE GENOMIC DNA]</scope>
    <source>
        <strain evidence="4 5">PAMC 26569</strain>
    </source>
</reference>